<evidence type="ECO:0000256" key="5">
    <source>
        <dbReference type="ARBA" id="ARBA00023242"/>
    </source>
</evidence>
<comment type="similarity">
    <text evidence="2">Belongs to the Mediator complex subunit 22 family.</text>
</comment>
<dbReference type="Proteomes" id="UP000298493">
    <property type="component" value="Unassembled WGS sequence"/>
</dbReference>
<dbReference type="AlphaFoldDB" id="A0A4Z1NV30"/>
<organism evidence="7 8">
    <name type="scientific">Venturia nashicola</name>
    <dbReference type="NCBI Taxonomy" id="86259"/>
    <lineage>
        <taxon>Eukaryota</taxon>
        <taxon>Fungi</taxon>
        <taxon>Dikarya</taxon>
        <taxon>Ascomycota</taxon>
        <taxon>Pezizomycotina</taxon>
        <taxon>Dothideomycetes</taxon>
        <taxon>Pleosporomycetidae</taxon>
        <taxon>Venturiales</taxon>
        <taxon>Venturiaceae</taxon>
        <taxon>Venturia</taxon>
    </lineage>
</organism>
<dbReference type="OrthoDB" id="203279at2759"/>
<accession>A0A4Z1NV30</accession>
<evidence type="ECO:0000256" key="6">
    <source>
        <dbReference type="SAM" id="MobiDB-lite"/>
    </source>
</evidence>
<feature type="region of interest" description="Disordered" evidence="6">
    <location>
        <begin position="1"/>
        <end position="30"/>
    </location>
</feature>
<protein>
    <submittedName>
        <fullName evidence="7">Mediator complexsubunit Med22</fullName>
    </submittedName>
</protein>
<evidence type="ECO:0000313" key="7">
    <source>
        <dbReference type="EMBL" id="TID15142.1"/>
    </source>
</evidence>
<dbReference type="STRING" id="86259.A0A4Z1NV30"/>
<evidence type="ECO:0000256" key="3">
    <source>
        <dbReference type="ARBA" id="ARBA00023015"/>
    </source>
</evidence>
<evidence type="ECO:0000256" key="2">
    <source>
        <dbReference type="ARBA" id="ARBA00005942"/>
    </source>
</evidence>
<gene>
    <name evidence="7" type="ORF">E6O75_ATG08395</name>
</gene>
<dbReference type="GO" id="GO:0003712">
    <property type="term" value="F:transcription coregulator activity"/>
    <property type="evidence" value="ECO:0007669"/>
    <property type="project" value="InterPro"/>
</dbReference>
<reference evidence="7 8" key="1">
    <citation type="submission" date="2019-04" db="EMBL/GenBank/DDBJ databases">
        <title>High contiguity whole genome sequence and gene annotation resource for two Venturia nashicola isolates.</title>
        <authorList>
            <person name="Prokchorchik M."/>
            <person name="Won K."/>
            <person name="Lee Y."/>
            <person name="Choi E.D."/>
            <person name="Segonzac C."/>
            <person name="Sohn K.H."/>
        </authorList>
    </citation>
    <scope>NUCLEOTIDE SEQUENCE [LARGE SCALE GENOMIC DNA]</scope>
    <source>
        <strain evidence="7 8">PRI2</strain>
    </source>
</reference>
<dbReference type="Pfam" id="PF06179">
    <property type="entry name" value="Med22"/>
    <property type="match status" value="1"/>
</dbReference>
<keyword evidence="3" id="KW-0805">Transcription regulation</keyword>
<proteinExistence type="inferred from homology"/>
<comment type="subcellular location">
    <subcellularLocation>
        <location evidence="1">Nucleus</location>
    </subcellularLocation>
</comment>
<dbReference type="GO" id="GO:0016592">
    <property type="term" value="C:mediator complex"/>
    <property type="evidence" value="ECO:0007669"/>
    <property type="project" value="InterPro"/>
</dbReference>
<sequence>MEITKSGTNTKNAPDQTSLAGLTRSHKTEVATQTMIRASEELLMIIRQMQELWLFGKLDTVGTSDIEARTEENTKKILELLQQMASKEGSS</sequence>
<comment type="caution">
    <text evidence="7">The sequence shown here is derived from an EMBL/GenBank/DDBJ whole genome shotgun (WGS) entry which is preliminary data.</text>
</comment>
<evidence type="ECO:0000256" key="1">
    <source>
        <dbReference type="ARBA" id="ARBA00004123"/>
    </source>
</evidence>
<keyword evidence="8" id="KW-1185">Reference proteome</keyword>
<dbReference type="EMBL" id="SNSC02000021">
    <property type="protein sequence ID" value="TID15142.1"/>
    <property type="molecule type" value="Genomic_DNA"/>
</dbReference>
<evidence type="ECO:0000256" key="4">
    <source>
        <dbReference type="ARBA" id="ARBA00023163"/>
    </source>
</evidence>
<feature type="compositionally biased region" description="Polar residues" evidence="6">
    <location>
        <begin position="1"/>
        <end position="20"/>
    </location>
</feature>
<dbReference type="InterPro" id="IPR009332">
    <property type="entry name" value="Med22"/>
</dbReference>
<name>A0A4Z1NV30_9PEZI</name>
<dbReference type="GO" id="GO:0006357">
    <property type="term" value="P:regulation of transcription by RNA polymerase II"/>
    <property type="evidence" value="ECO:0007669"/>
    <property type="project" value="InterPro"/>
</dbReference>
<keyword evidence="5" id="KW-0539">Nucleus</keyword>
<dbReference type="Gene3D" id="6.10.280.160">
    <property type="entry name" value="Mediator of RNA polymerase II transcription subunit 22"/>
    <property type="match status" value="1"/>
</dbReference>
<evidence type="ECO:0000313" key="8">
    <source>
        <dbReference type="Proteomes" id="UP000298493"/>
    </source>
</evidence>
<keyword evidence="4" id="KW-0804">Transcription</keyword>